<dbReference type="InterPro" id="IPR051011">
    <property type="entry name" value="Metal_resp_trans_reg"/>
</dbReference>
<dbReference type="InterPro" id="IPR011991">
    <property type="entry name" value="ArsR-like_HTH"/>
</dbReference>
<evidence type="ECO:0000259" key="4">
    <source>
        <dbReference type="PROSITE" id="PS50987"/>
    </source>
</evidence>
<keyword evidence="3" id="KW-0804">Transcription</keyword>
<dbReference type="Pfam" id="PF01022">
    <property type="entry name" value="HTH_5"/>
    <property type="match status" value="1"/>
</dbReference>
<reference evidence="5" key="1">
    <citation type="submission" date="2020-10" db="EMBL/GenBank/DDBJ databases">
        <authorList>
            <person name="Gilroy R."/>
        </authorList>
    </citation>
    <scope>NUCLEOTIDE SEQUENCE</scope>
    <source>
        <strain evidence="5">ChiHjej12B11-7776</strain>
    </source>
</reference>
<comment type="caution">
    <text evidence="5">The sequence shown here is derived from an EMBL/GenBank/DDBJ whole genome shotgun (WGS) entry which is preliminary data.</text>
</comment>
<dbReference type="InterPro" id="IPR001845">
    <property type="entry name" value="HTH_ArsR_DNA-bd_dom"/>
</dbReference>
<reference evidence="5" key="2">
    <citation type="journal article" date="2021" name="PeerJ">
        <title>Extensive microbial diversity within the chicken gut microbiome revealed by metagenomics and culture.</title>
        <authorList>
            <person name="Gilroy R."/>
            <person name="Ravi A."/>
            <person name="Getino M."/>
            <person name="Pursley I."/>
            <person name="Horton D.L."/>
            <person name="Alikhan N.F."/>
            <person name="Baker D."/>
            <person name="Gharbi K."/>
            <person name="Hall N."/>
            <person name="Watson M."/>
            <person name="Adriaenssens E.M."/>
            <person name="Foster-Nyarko E."/>
            <person name="Jarju S."/>
            <person name="Secka A."/>
            <person name="Antonio M."/>
            <person name="Oren A."/>
            <person name="Chaudhuri R.R."/>
            <person name="La Ragione R."/>
            <person name="Hildebrand F."/>
            <person name="Pallen M.J."/>
        </authorList>
    </citation>
    <scope>NUCLEOTIDE SEQUENCE</scope>
    <source>
        <strain evidence="5">ChiHjej12B11-7776</strain>
    </source>
</reference>
<dbReference type="EMBL" id="DVOC01000043">
    <property type="protein sequence ID" value="HIU90837.1"/>
    <property type="molecule type" value="Genomic_DNA"/>
</dbReference>
<keyword evidence="2" id="KW-0238">DNA-binding</keyword>
<dbReference type="PROSITE" id="PS50987">
    <property type="entry name" value="HTH_ARSR_2"/>
    <property type="match status" value="1"/>
</dbReference>
<evidence type="ECO:0000313" key="5">
    <source>
        <dbReference type="EMBL" id="HIU90837.1"/>
    </source>
</evidence>
<keyword evidence="1" id="KW-0805">Transcription regulation</keyword>
<dbReference type="SUPFAM" id="SSF46785">
    <property type="entry name" value="Winged helix' DNA-binding domain"/>
    <property type="match status" value="1"/>
</dbReference>
<dbReference type="Proteomes" id="UP000886852">
    <property type="component" value="Unassembled WGS sequence"/>
</dbReference>
<dbReference type="InterPro" id="IPR036388">
    <property type="entry name" value="WH-like_DNA-bd_sf"/>
</dbReference>
<proteinExistence type="predicted"/>
<name>A0A9D1SQA2_9BACT</name>
<dbReference type="GO" id="GO:0003700">
    <property type="term" value="F:DNA-binding transcription factor activity"/>
    <property type="evidence" value="ECO:0007669"/>
    <property type="project" value="InterPro"/>
</dbReference>
<organism evidence="5 6">
    <name type="scientific">Candidatus Fimimonas merdipullorum</name>
    <dbReference type="NCBI Taxonomy" id="2840822"/>
    <lineage>
        <taxon>Bacteria</taxon>
        <taxon>Pseudomonadati</taxon>
        <taxon>Myxococcota</taxon>
        <taxon>Myxococcia</taxon>
        <taxon>Myxococcales</taxon>
        <taxon>Cystobacterineae</taxon>
        <taxon>Myxococcaceae</taxon>
        <taxon>Myxococcaceae incertae sedis</taxon>
        <taxon>Candidatus Fimimonas</taxon>
    </lineage>
</organism>
<dbReference type="PRINTS" id="PR00778">
    <property type="entry name" value="HTHARSR"/>
</dbReference>
<dbReference type="NCBIfam" id="NF033788">
    <property type="entry name" value="HTH_metalloreg"/>
    <property type="match status" value="1"/>
</dbReference>
<feature type="domain" description="HTH arsR-type" evidence="4">
    <location>
        <begin position="17"/>
        <end position="109"/>
    </location>
</feature>
<evidence type="ECO:0000256" key="3">
    <source>
        <dbReference type="ARBA" id="ARBA00023163"/>
    </source>
</evidence>
<protein>
    <submittedName>
        <fullName evidence="5">Helix-turn-helix transcriptional regulator</fullName>
    </submittedName>
</protein>
<dbReference type="CDD" id="cd00090">
    <property type="entry name" value="HTH_ARSR"/>
    <property type="match status" value="1"/>
</dbReference>
<dbReference type="GO" id="GO:0003677">
    <property type="term" value="F:DNA binding"/>
    <property type="evidence" value="ECO:0007669"/>
    <property type="project" value="UniProtKB-KW"/>
</dbReference>
<gene>
    <name evidence="5" type="ORF">IAC72_02330</name>
</gene>
<evidence type="ECO:0000313" key="6">
    <source>
        <dbReference type="Proteomes" id="UP000886852"/>
    </source>
</evidence>
<dbReference type="Gene3D" id="1.10.10.10">
    <property type="entry name" value="Winged helix-like DNA-binding domain superfamily/Winged helix DNA-binding domain"/>
    <property type="match status" value="1"/>
</dbReference>
<dbReference type="PANTHER" id="PTHR43132">
    <property type="entry name" value="ARSENICAL RESISTANCE OPERON REPRESSOR ARSR-RELATED"/>
    <property type="match status" value="1"/>
</dbReference>
<dbReference type="AlphaFoldDB" id="A0A9D1SQA2"/>
<dbReference type="SMART" id="SM00418">
    <property type="entry name" value="HTH_ARSR"/>
    <property type="match status" value="1"/>
</dbReference>
<evidence type="ECO:0000256" key="2">
    <source>
        <dbReference type="ARBA" id="ARBA00023125"/>
    </source>
</evidence>
<sequence length="109" mass="12234">MLEATPQILDDMDFYLPERGAARKMARYFALFADSTRLMVLSALSISPLCVTDICSVLHLNQTTVSHQLRILRDMEAVTCERQGKILKYKISNPKINELLLVGAECAGF</sequence>
<evidence type="ECO:0000256" key="1">
    <source>
        <dbReference type="ARBA" id="ARBA00023015"/>
    </source>
</evidence>
<dbReference type="PANTHER" id="PTHR43132:SF6">
    <property type="entry name" value="HTH-TYPE TRANSCRIPTIONAL REPRESSOR CZRA"/>
    <property type="match status" value="1"/>
</dbReference>
<accession>A0A9D1SQA2</accession>
<dbReference type="InterPro" id="IPR036390">
    <property type="entry name" value="WH_DNA-bd_sf"/>
</dbReference>